<proteinExistence type="predicted"/>
<accession>A0AAJ3H0E9</accession>
<dbReference type="RefSeq" id="WP_063033044.1">
    <property type="nucleotide sequence ID" value="NZ_CP012400.2"/>
</dbReference>
<evidence type="ECO:0000313" key="2">
    <source>
        <dbReference type="EMBL" id="NWD40903.1"/>
    </source>
</evidence>
<gene>
    <name evidence="2" type="ORF">HX826_03440</name>
    <name evidence="1" type="ORF">RCO22_06905</name>
</gene>
<dbReference type="AlphaFoldDB" id="A0AAJ3H0E9"/>
<dbReference type="EMBL" id="JACAQR010000005">
    <property type="protein sequence ID" value="NWD40903.1"/>
    <property type="molecule type" value="Genomic_DNA"/>
</dbReference>
<dbReference type="Proteomes" id="UP001224477">
    <property type="component" value="Unassembled WGS sequence"/>
</dbReference>
<evidence type="ECO:0000313" key="4">
    <source>
        <dbReference type="Proteomes" id="UP001224477"/>
    </source>
</evidence>
<evidence type="ECO:0000313" key="3">
    <source>
        <dbReference type="Proteomes" id="UP000546584"/>
    </source>
</evidence>
<reference evidence="2 3" key="1">
    <citation type="submission" date="2020-04" db="EMBL/GenBank/DDBJ databases">
        <title>Molecular characterization of pseudomonads from Agaricus bisporus reveal novel blotch 2 pathogens in Western Europe.</title>
        <authorList>
            <person name="Taparia T."/>
            <person name="Krijger M."/>
            <person name="Haynes E."/>
            <person name="Elpinstone J.G."/>
            <person name="Noble R."/>
            <person name="Van Der Wolf J."/>
        </authorList>
    </citation>
    <scope>NUCLEOTIDE SEQUENCE [LARGE SCALE GENOMIC DNA]</scope>
    <source>
        <strain evidence="2 3">IPO3753</strain>
    </source>
</reference>
<evidence type="ECO:0000313" key="1">
    <source>
        <dbReference type="EMBL" id="MDR0188663.1"/>
    </source>
</evidence>
<comment type="caution">
    <text evidence="2">The sequence shown here is derived from an EMBL/GenBank/DDBJ whole genome shotgun (WGS) entry which is preliminary data.</text>
</comment>
<reference evidence="1 4" key="2">
    <citation type="journal article" date="2023" name="Microbiol. Resour. Announc.">
        <title>Whole-genome sequence of Pseudomonas yamanorum OLsAu1 isolated from the edible ectomycorrhizal mushroom Lactarius sp. section Deliciosi.</title>
        <authorList>
            <person name="Ramirez-Mendoza R."/>
            <person name="Angeles-Argaiz R.E."/>
            <person name="Hernandez-Oaxaca D."/>
            <person name="Aguirre-Beltran L."/>
            <person name="Almaraz-Suarez J."/>
            <person name="Perez-Moreno J."/>
        </authorList>
    </citation>
    <scope>NUCLEOTIDE SEQUENCE [LARGE SCALE GENOMIC DNA]</scope>
    <source>
        <strain evidence="1 4">OLsAu1</strain>
    </source>
</reference>
<sequence length="143" mass="15792">MTARKHKKITSITHTTGSFNGKAITSFVPDYSEAYVHPSEDVIIIRAVQLYSPSTISEIFLQMDKNIQNGEHEFPGSPGIHYLDIYPLIGGGPYEVTQAKLTVNFDLTKGHFKGSITLDGYLHGNTTNTINLTCAYDLKSGLR</sequence>
<dbReference type="EMBL" id="JAVGXC010000004">
    <property type="protein sequence ID" value="MDR0188663.1"/>
    <property type="molecule type" value="Genomic_DNA"/>
</dbReference>
<organism evidence="2 3">
    <name type="scientific">Pseudomonas yamanorum</name>
    <dbReference type="NCBI Taxonomy" id="515393"/>
    <lineage>
        <taxon>Bacteria</taxon>
        <taxon>Pseudomonadati</taxon>
        <taxon>Pseudomonadota</taxon>
        <taxon>Gammaproteobacteria</taxon>
        <taxon>Pseudomonadales</taxon>
        <taxon>Pseudomonadaceae</taxon>
        <taxon>Pseudomonas</taxon>
    </lineage>
</organism>
<name>A0AAJ3H0E9_9PSED</name>
<dbReference type="Proteomes" id="UP000546584">
    <property type="component" value="Unassembled WGS sequence"/>
</dbReference>
<protein>
    <submittedName>
        <fullName evidence="2">Uncharacterized protein</fullName>
    </submittedName>
</protein>
<keyword evidence="4" id="KW-1185">Reference proteome</keyword>